<keyword evidence="5" id="KW-0804">Transcription</keyword>
<dbReference type="OrthoDB" id="25887at2"/>
<dbReference type="InterPro" id="IPR036388">
    <property type="entry name" value="WH-like_DNA-bd_sf"/>
</dbReference>
<dbReference type="PROSITE" id="PS50110">
    <property type="entry name" value="RESPONSE_REGULATORY"/>
    <property type="match status" value="1"/>
</dbReference>
<evidence type="ECO:0000259" key="8">
    <source>
        <dbReference type="PROSITE" id="PS50110"/>
    </source>
</evidence>
<dbReference type="InterPro" id="IPR001789">
    <property type="entry name" value="Sig_transdc_resp-reg_receiver"/>
</dbReference>
<dbReference type="InterPro" id="IPR011006">
    <property type="entry name" value="CheY-like_superfamily"/>
</dbReference>
<accession>A0A4V2US90</accession>
<evidence type="ECO:0000313" key="10">
    <source>
        <dbReference type="EMBL" id="TCS80572.1"/>
    </source>
</evidence>
<evidence type="ECO:0000256" key="6">
    <source>
        <dbReference type="PROSITE-ProRule" id="PRU00169"/>
    </source>
</evidence>
<dbReference type="PANTHER" id="PTHR48111:SF22">
    <property type="entry name" value="REGULATOR OF RPOS"/>
    <property type="match status" value="1"/>
</dbReference>
<keyword evidence="3" id="KW-0805">Transcription regulation</keyword>
<dbReference type="PANTHER" id="PTHR48111">
    <property type="entry name" value="REGULATOR OF RPOS"/>
    <property type="match status" value="1"/>
</dbReference>
<dbReference type="CDD" id="cd00383">
    <property type="entry name" value="trans_reg_C"/>
    <property type="match status" value="1"/>
</dbReference>
<feature type="DNA-binding region" description="OmpR/PhoB-type" evidence="7">
    <location>
        <begin position="125"/>
        <end position="224"/>
    </location>
</feature>
<dbReference type="Pfam" id="PF00486">
    <property type="entry name" value="Trans_reg_C"/>
    <property type="match status" value="1"/>
</dbReference>
<evidence type="ECO:0000256" key="2">
    <source>
        <dbReference type="ARBA" id="ARBA00023012"/>
    </source>
</evidence>
<dbReference type="SMART" id="SM00448">
    <property type="entry name" value="REC"/>
    <property type="match status" value="1"/>
</dbReference>
<evidence type="ECO:0000256" key="3">
    <source>
        <dbReference type="ARBA" id="ARBA00023015"/>
    </source>
</evidence>
<name>A0A4V2US90_9FIRM</name>
<dbReference type="InterPro" id="IPR001867">
    <property type="entry name" value="OmpR/PhoB-type_DNA-bd"/>
</dbReference>
<dbReference type="Gene3D" id="3.40.50.2300">
    <property type="match status" value="1"/>
</dbReference>
<dbReference type="SMART" id="SM00862">
    <property type="entry name" value="Trans_reg_C"/>
    <property type="match status" value="1"/>
</dbReference>
<dbReference type="SUPFAM" id="SSF46894">
    <property type="entry name" value="C-terminal effector domain of the bipartite response regulators"/>
    <property type="match status" value="1"/>
</dbReference>
<dbReference type="SUPFAM" id="SSF52172">
    <property type="entry name" value="CheY-like"/>
    <property type="match status" value="1"/>
</dbReference>
<organism evidence="10 11">
    <name type="scientific">Pectinatus cerevisiiphilus</name>
    <dbReference type="NCBI Taxonomy" id="86956"/>
    <lineage>
        <taxon>Bacteria</taxon>
        <taxon>Bacillati</taxon>
        <taxon>Bacillota</taxon>
        <taxon>Negativicutes</taxon>
        <taxon>Selenomonadales</taxon>
        <taxon>Selenomonadaceae</taxon>
        <taxon>Pectinatus</taxon>
    </lineage>
</organism>
<dbReference type="GO" id="GO:0000156">
    <property type="term" value="F:phosphorelay response regulator activity"/>
    <property type="evidence" value="ECO:0007669"/>
    <property type="project" value="TreeGrafter"/>
</dbReference>
<feature type="domain" description="OmpR/PhoB-type" evidence="9">
    <location>
        <begin position="125"/>
        <end position="224"/>
    </location>
</feature>
<dbReference type="InterPro" id="IPR039420">
    <property type="entry name" value="WalR-like"/>
</dbReference>
<evidence type="ECO:0000313" key="11">
    <source>
        <dbReference type="Proteomes" id="UP000295188"/>
    </source>
</evidence>
<dbReference type="Gene3D" id="6.10.250.690">
    <property type="match status" value="1"/>
</dbReference>
<protein>
    <submittedName>
        <fullName evidence="10">DNA-binding response OmpR family regulator</fullName>
    </submittedName>
</protein>
<comment type="caution">
    <text evidence="10">The sequence shown here is derived from an EMBL/GenBank/DDBJ whole genome shotgun (WGS) entry which is preliminary data.</text>
</comment>
<dbReference type="InterPro" id="IPR016032">
    <property type="entry name" value="Sig_transdc_resp-reg_C-effctor"/>
</dbReference>
<keyword evidence="1 6" id="KW-0597">Phosphoprotein</keyword>
<dbReference type="GO" id="GO:0032993">
    <property type="term" value="C:protein-DNA complex"/>
    <property type="evidence" value="ECO:0007669"/>
    <property type="project" value="TreeGrafter"/>
</dbReference>
<dbReference type="GO" id="GO:0005829">
    <property type="term" value="C:cytosol"/>
    <property type="evidence" value="ECO:0007669"/>
    <property type="project" value="TreeGrafter"/>
</dbReference>
<proteinExistence type="predicted"/>
<dbReference type="PROSITE" id="PS51755">
    <property type="entry name" value="OMPR_PHOB"/>
    <property type="match status" value="1"/>
</dbReference>
<dbReference type="FunFam" id="3.40.50.2300:FF:000001">
    <property type="entry name" value="DNA-binding response regulator PhoB"/>
    <property type="match status" value="1"/>
</dbReference>
<dbReference type="AlphaFoldDB" id="A0A4V2US90"/>
<dbReference type="RefSeq" id="WP_132548146.1">
    <property type="nucleotide sequence ID" value="NZ_SMAA01000004.1"/>
</dbReference>
<keyword evidence="2" id="KW-0902">Two-component regulatory system</keyword>
<evidence type="ECO:0000256" key="7">
    <source>
        <dbReference type="PROSITE-ProRule" id="PRU01091"/>
    </source>
</evidence>
<dbReference type="CDD" id="cd17624">
    <property type="entry name" value="REC_OmpR_PmrA-like"/>
    <property type="match status" value="1"/>
</dbReference>
<keyword evidence="11" id="KW-1185">Reference proteome</keyword>
<evidence type="ECO:0000256" key="5">
    <source>
        <dbReference type="ARBA" id="ARBA00023163"/>
    </source>
</evidence>
<feature type="modified residue" description="4-aspartylphosphate" evidence="6">
    <location>
        <position position="51"/>
    </location>
</feature>
<keyword evidence="4 7" id="KW-0238">DNA-binding</keyword>
<sequence length="224" mass="25612">MKILLAEDDRKLSKILGFLLKKEGYSVDIVDNGEDALSYLSITNYDIVLLDWMMPRKNGIDVCIDIRKNSKNCGVIMLTAKDTLEDRINGLDNGADDYIVKPFEFPELLARIRSVLRRQNNQYQNNTMSFEMGLKIDKSNFTAYLHDKDLQLTRREFQLLSILLQNMGTTLPREQIINNIWNDEDGISSNALDALIKLLRKKLADAGKQDLIKTVHGIGYKIEA</sequence>
<reference evidence="10 11" key="1">
    <citation type="submission" date="2019-03" db="EMBL/GenBank/DDBJ databases">
        <title>Genomic Encyclopedia of Type Strains, Phase IV (KMG-IV): sequencing the most valuable type-strain genomes for metagenomic binning, comparative biology and taxonomic classification.</title>
        <authorList>
            <person name="Goeker M."/>
        </authorList>
    </citation>
    <scope>NUCLEOTIDE SEQUENCE [LARGE SCALE GENOMIC DNA]</scope>
    <source>
        <strain evidence="10 11">DSM 20467</strain>
    </source>
</reference>
<gene>
    <name evidence="10" type="ORF">EDC37_104176</name>
</gene>
<dbReference type="EMBL" id="SMAA01000004">
    <property type="protein sequence ID" value="TCS80572.1"/>
    <property type="molecule type" value="Genomic_DNA"/>
</dbReference>
<dbReference type="Proteomes" id="UP000295188">
    <property type="component" value="Unassembled WGS sequence"/>
</dbReference>
<dbReference type="Pfam" id="PF00072">
    <property type="entry name" value="Response_reg"/>
    <property type="match status" value="1"/>
</dbReference>
<evidence type="ECO:0000256" key="4">
    <source>
        <dbReference type="ARBA" id="ARBA00023125"/>
    </source>
</evidence>
<feature type="domain" description="Response regulatory" evidence="8">
    <location>
        <begin position="2"/>
        <end position="116"/>
    </location>
</feature>
<dbReference type="GO" id="GO:0006355">
    <property type="term" value="P:regulation of DNA-templated transcription"/>
    <property type="evidence" value="ECO:0007669"/>
    <property type="project" value="InterPro"/>
</dbReference>
<dbReference type="GO" id="GO:0000976">
    <property type="term" value="F:transcription cis-regulatory region binding"/>
    <property type="evidence" value="ECO:0007669"/>
    <property type="project" value="TreeGrafter"/>
</dbReference>
<evidence type="ECO:0000256" key="1">
    <source>
        <dbReference type="ARBA" id="ARBA00022553"/>
    </source>
</evidence>
<evidence type="ECO:0000259" key="9">
    <source>
        <dbReference type="PROSITE" id="PS51755"/>
    </source>
</evidence>
<dbReference type="Gene3D" id="1.10.10.10">
    <property type="entry name" value="Winged helix-like DNA-binding domain superfamily/Winged helix DNA-binding domain"/>
    <property type="match status" value="1"/>
</dbReference>